<dbReference type="InterPro" id="IPR011047">
    <property type="entry name" value="Quinoprotein_ADH-like_sf"/>
</dbReference>
<dbReference type="PANTHER" id="PTHR16220:SF0">
    <property type="entry name" value="WD REPEAT-CONTAINING PROTEIN WRAP73"/>
    <property type="match status" value="1"/>
</dbReference>
<protein>
    <recommendedName>
        <fullName evidence="1">Anaphase-promoting complex subunit 4-like WD40 domain-containing protein</fullName>
    </recommendedName>
</protein>
<dbReference type="InterPro" id="IPR001680">
    <property type="entry name" value="WD40_rpt"/>
</dbReference>
<dbReference type="InterPro" id="IPR052778">
    <property type="entry name" value="Centrosome-WD_assoc"/>
</dbReference>
<reference evidence="2" key="1">
    <citation type="submission" date="2021-09" db="EMBL/GenBank/DDBJ databases">
        <authorList>
            <consortium name="AG Swart"/>
            <person name="Singh M."/>
            <person name="Singh A."/>
            <person name="Seah K."/>
            <person name="Emmerich C."/>
        </authorList>
    </citation>
    <scope>NUCLEOTIDE SEQUENCE</scope>
    <source>
        <strain evidence="2">ATCC30299</strain>
    </source>
</reference>
<gene>
    <name evidence="2" type="ORF">BSTOLATCC_MIC50862</name>
</gene>
<evidence type="ECO:0000313" key="2">
    <source>
        <dbReference type="EMBL" id="CAG9330263.1"/>
    </source>
</evidence>
<feature type="domain" description="Anaphase-promoting complex subunit 4-like WD40" evidence="1">
    <location>
        <begin position="354"/>
        <end position="415"/>
    </location>
</feature>
<dbReference type="InterPro" id="IPR024977">
    <property type="entry name" value="Apc4-like_WD40_dom"/>
</dbReference>
<dbReference type="SMART" id="SM00320">
    <property type="entry name" value="WD40"/>
    <property type="match status" value="3"/>
</dbReference>
<proteinExistence type="predicted"/>
<dbReference type="AlphaFoldDB" id="A0AAU9K065"/>
<dbReference type="GO" id="GO:1990811">
    <property type="term" value="C:MWP complex"/>
    <property type="evidence" value="ECO:0007669"/>
    <property type="project" value="TreeGrafter"/>
</dbReference>
<dbReference type="Proteomes" id="UP001162131">
    <property type="component" value="Unassembled WGS sequence"/>
</dbReference>
<dbReference type="Pfam" id="PF12894">
    <property type="entry name" value="ANAPC4_WD40"/>
    <property type="match status" value="1"/>
</dbReference>
<dbReference type="GO" id="GO:0005815">
    <property type="term" value="C:microtubule organizing center"/>
    <property type="evidence" value="ECO:0007669"/>
    <property type="project" value="TreeGrafter"/>
</dbReference>
<evidence type="ECO:0000259" key="1">
    <source>
        <dbReference type="Pfam" id="PF12894"/>
    </source>
</evidence>
<sequence length="430" mass="48609">MNFSDLIPFSGHAEFSPNSEYFAAIKGLTVTVYSTQQLNVIATWRVLDELSKLEWGRDSKILMCAQNKRCVVQIFNLQDLSWNSKISLGIAGLSGAWIAPSSREIITITEFQERLNIWSLIDKSVSHLLNPKYGNKGLSFSSDGRFMALAERIEGKDYLGIYYTQNWESASHFQLDTFDVADIKWNTDDTVIICWDSSVEYKLLIYSPDGEILHCFSPYQNALGIHSVVLSPGGTYMGVASYDDKVRVIHHVTWTRLGEFNHASNLKEGKDFYVYNEEEYVDQSGRVSAHYGFLELPTKLGTTDERGVSLCKWNHNSTFLATKSLSVPNAVWIWDNISCSLKSVIIHRHSVKDVEWSPKNQLLAFTAGSKMIYLWSDDGASVCDMPFDESEFRAQSLKWSPDGQCLMVADDGNNVVVAYPQFEELEGRQA</sequence>
<comment type="caution">
    <text evidence="2">The sequence shown here is derived from an EMBL/GenBank/DDBJ whole genome shotgun (WGS) entry which is preliminary data.</text>
</comment>
<keyword evidence="3" id="KW-1185">Reference proteome</keyword>
<dbReference type="InterPro" id="IPR015943">
    <property type="entry name" value="WD40/YVTN_repeat-like_dom_sf"/>
</dbReference>
<evidence type="ECO:0000313" key="3">
    <source>
        <dbReference type="Proteomes" id="UP001162131"/>
    </source>
</evidence>
<accession>A0AAU9K065</accession>
<dbReference type="Gene3D" id="2.130.10.10">
    <property type="entry name" value="YVTN repeat-like/Quinoprotein amine dehydrogenase"/>
    <property type="match status" value="2"/>
</dbReference>
<dbReference type="SUPFAM" id="SSF50998">
    <property type="entry name" value="Quinoprotein alcohol dehydrogenase-like"/>
    <property type="match status" value="1"/>
</dbReference>
<name>A0AAU9K065_9CILI</name>
<dbReference type="EMBL" id="CAJZBQ010000051">
    <property type="protein sequence ID" value="CAG9330263.1"/>
    <property type="molecule type" value="Genomic_DNA"/>
</dbReference>
<dbReference type="PANTHER" id="PTHR16220">
    <property type="entry name" value="WD REPEAT PROTEIN 8-RELATED"/>
    <property type="match status" value="1"/>
</dbReference>
<organism evidence="2 3">
    <name type="scientific">Blepharisma stoltei</name>
    <dbReference type="NCBI Taxonomy" id="1481888"/>
    <lineage>
        <taxon>Eukaryota</taxon>
        <taxon>Sar</taxon>
        <taxon>Alveolata</taxon>
        <taxon>Ciliophora</taxon>
        <taxon>Postciliodesmatophora</taxon>
        <taxon>Heterotrichea</taxon>
        <taxon>Heterotrichida</taxon>
        <taxon>Blepharismidae</taxon>
        <taxon>Blepharisma</taxon>
    </lineage>
</organism>